<dbReference type="AlphaFoldDB" id="A0A556U2L1"/>
<proteinExistence type="predicted"/>
<evidence type="ECO:0000313" key="1">
    <source>
        <dbReference type="EMBL" id="TSM12487.1"/>
    </source>
</evidence>
<comment type="caution">
    <text evidence="1">The sequence shown here is derived from an EMBL/GenBank/DDBJ whole genome shotgun (WGS) entry which is preliminary data.</text>
</comment>
<protein>
    <submittedName>
        <fullName evidence="1">Uncharacterized protein</fullName>
    </submittedName>
</protein>
<evidence type="ECO:0000313" key="2">
    <source>
        <dbReference type="Proteomes" id="UP000319801"/>
    </source>
</evidence>
<gene>
    <name evidence="1" type="ORF">Baya_7888</name>
</gene>
<sequence>MGTREMYWSVGDEEGKLELKDTMAKCQVSWHTIFQVLLDTLENPGTAYADSLLQPFQIFLNTLGHPGTPTLETLEHPLQVLLDTSRTFCHTLCRFPATPFRGSPEHTGTS</sequence>
<accession>A0A556U2L1</accession>
<organism evidence="1 2">
    <name type="scientific">Bagarius yarrelli</name>
    <name type="common">Goonch</name>
    <name type="synonym">Bagrus yarrelli</name>
    <dbReference type="NCBI Taxonomy" id="175774"/>
    <lineage>
        <taxon>Eukaryota</taxon>
        <taxon>Metazoa</taxon>
        <taxon>Chordata</taxon>
        <taxon>Craniata</taxon>
        <taxon>Vertebrata</taxon>
        <taxon>Euteleostomi</taxon>
        <taxon>Actinopterygii</taxon>
        <taxon>Neopterygii</taxon>
        <taxon>Teleostei</taxon>
        <taxon>Ostariophysi</taxon>
        <taxon>Siluriformes</taxon>
        <taxon>Sisoridae</taxon>
        <taxon>Sisorinae</taxon>
        <taxon>Bagarius</taxon>
    </lineage>
</organism>
<keyword evidence="2" id="KW-1185">Reference proteome</keyword>
<dbReference type="EMBL" id="VCAZ01000041">
    <property type="protein sequence ID" value="TSM12487.1"/>
    <property type="molecule type" value="Genomic_DNA"/>
</dbReference>
<reference evidence="1 2" key="1">
    <citation type="journal article" date="2019" name="Genome Biol. Evol.">
        <title>Whole-Genome Sequencing of the Giant Devil Catfish, Bagarius yarrelli.</title>
        <authorList>
            <person name="Jiang W."/>
            <person name="Lv Y."/>
            <person name="Cheng L."/>
            <person name="Yang K."/>
            <person name="Chao B."/>
            <person name="Wang X."/>
            <person name="Li Y."/>
            <person name="Pan X."/>
            <person name="You X."/>
            <person name="Zhang Y."/>
            <person name="Yang J."/>
            <person name="Li J."/>
            <person name="Zhang X."/>
            <person name="Liu S."/>
            <person name="Sun C."/>
            <person name="Yang J."/>
            <person name="Shi Q."/>
        </authorList>
    </citation>
    <scope>NUCLEOTIDE SEQUENCE [LARGE SCALE GENOMIC DNA]</scope>
    <source>
        <strain evidence="1">JWS20170419001</strain>
        <tissue evidence="1">Muscle</tissue>
    </source>
</reference>
<dbReference type="Proteomes" id="UP000319801">
    <property type="component" value="Unassembled WGS sequence"/>
</dbReference>
<name>A0A556U2L1_BAGYA</name>